<accession>A0A3P7MEJ2</accession>
<evidence type="ECO:0000313" key="2">
    <source>
        <dbReference type="EMBL" id="VDN16301.1"/>
    </source>
</evidence>
<protein>
    <submittedName>
        <fullName evidence="2">Uncharacterized protein</fullName>
    </submittedName>
</protein>
<feature type="region of interest" description="Disordered" evidence="1">
    <location>
        <begin position="25"/>
        <end position="59"/>
    </location>
</feature>
<reference evidence="2 3" key="1">
    <citation type="submission" date="2018-11" db="EMBL/GenBank/DDBJ databases">
        <authorList>
            <consortium name="Pathogen Informatics"/>
        </authorList>
    </citation>
    <scope>NUCLEOTIDE SEQUENCE [LARGE SCALE GENOMIC DNA]</scope>
</reference>
<proteinExistence type="predicted"/>
<gene>
    <name evidence="2" type="ORF">DILT_LOCUS12132</name>
</gene>
<evidence type="ECO:0000256" key="1">
    <source>
        <dbReference type="SAM" id="MobiDB-lite"/>
    </source>
</evidence>
<evidence type="ECO:0000313" key="3">
    <source>
        <dbReference type="Proteomes" id="UP000281553"/>
    </source>
</evidence>
<keyword evidence="3" id="KW-1185">Reference proteome</keyword>
<dbReference type="AlphaFoldDB" id="A0A3P7MEJ2"/>
<feature type="compositionally biased region" description="Basic residues" evidence="1">
    <location>
        <begin position="25"/>
        <end position="44"/>
    </location>
</feature>
<dbReference type="EMBL" id="UYRU01065361">
    <property type="protein sequence ID" value="VDN16301.1"/>
    <property type="molecule type" value="Genomic_DNA"/>
</dbReference>
<sequence>MRITRIPQRKFLPKNPLLRIHQLQRTKSRRQLRTKRIPVRKFQSKHPSLSIHQLQRAKL</sequence>
<name>A0A3P7MEJ2_DIBLA</name>
<dbReference type="Proteomes" id="UP000281553">
    <property type="component" value="Unassembled WGS sequence"/>
</dbReference>
<organism evidence="2 3">
    <name type="scientific">Dibothriocephalus latus</name>
    <name type="common">Fish tapeworm</name>
    <name type="synonym">Diphyllobothrium latum</name>
    <dbReference type="NCBI Taxonomy" id="60516"/>
    <lineage>
        <taxon>Eukaryota</taxon>
        <taxon>Metazoa</taxon>
        <taxon>Spiralia</taxon>
        <taxon>Lophotrochozoa</taxon>
        <taxon>Platyhelminthes</taxon>
        <taxon>Cestoda</taxon>
        <taxon>Eucestoda</taxon>
        <taxon>Diphyllobothriidea</taxon>
        <taxon>Diphyllobothriidae</taxon>
        <taxon>Dibothriocephalus</taxon>
    </lineage>
</organism>